<keyword evidence="1" id="KW-0472">Membrane</keyword>
<keyword evidence="1" id="KW-1133">Transmembrane helix</keyword>
<keyword evidence="1" id="KW-0812">Transmembrane</keyword>
<feature type="transmembrane region" description="Helical" evidence="1">
    <location>
        <begin position="176"/>
        <end position="195"/>
    </location>
</feature>
<feature type="transmembrane region" description="Helical" evidence="1">
    <location>
        <begin position="39"/>
        <end position="61"/>
    </location>
</feature>
<feature type="transmembrane region" description="Helical" evidence="1">
    <location>
        <begin position="6"/>
        <end position="27"/>
    </location>
</feature>
<reference evidence="3" key="1">
    <citation type="submission" date="2024-06" db="EMBL/GenBank/DDBJ databases">
        <title>Multi-omics analyses provide insights into the biosynthesis of the anticancer antibiotic pleurotin in Hohenbuehelia grisea.</title>
        <authorList>
            <person name="Weaver J.A."/>
            <person name="Alberti F."/>
        </authorList>
    </citation>
    <scope>NUCLEOTIDE SEQUENCE [LARGE SCALE GENOMIC DNA]</scope>
    <source>
        <strain evidence="3">T-177</strain>
    </source>
</reference>
<dbReference type="Proteomes" id="UP001556367">
    <property type="component" value="Unassembled WGS sequence"/>
</dbReference>
<accession>A0ABR3JQG5</accession>
<name>A0ABR3JQG5_9AGAR</name>
<feature type="transmembrane region" description="Helical" evidence="1">
    <location>
        <begin position="142"/>
        <end position="164"/>
    </location>
</feature>
<feature type="transmembrane region" description="Helical" evidence="1">
    <location>
        <begin position="215"/>
        <end position="234"/>
    </location>
</feature>
<keyword evidence="3" id="KW-1185">Reference proteome</keyword>
<evidence type="ECO:0000313" key="3">
    <source>
        <dbReference type="Proteomes" id="UP001556367"/>
    </source>
</evidence>
<dbReference type="PANTHER" id="PTHR39470">
    <property type="entry name" value="CHROMOSOME 10, WHOLE GENOME SHOTGUN SEQUENCE"/>
    <property type="match status" value="1"/>
</dbReference>
<proteinExistence type="predicted"/>
<dbReference type="EMBL" id="JASNQZ010000004">
    <property type="protein sequence ID" value="KAL0958017.1"/>
    <property type="molecule type" value="Genomic_DNA"/>
</dbReference>
<dbReference type="PANTHER" id="PTHR39470:SF1">
    <property type="entry name" value="CHORISMATE SYNTHASE PROTEIN"/>
    <property type="match status" value="1"/>
</dbReference>
<organism evidence="2 3">
    <name type="scientific">Hohenbuehelia grisea</name>
    <dbReference type="NCBI Taxonomy" id="104357"/>
    <lineage>
        <taxon>Eukaryota</taxon>
        <taxon>Fungi</taxon>
        <taxon>Dikarya</taxon>
        <taxon>Basidiomycota</taxon>
        <taxon>Agaricomycotina</taxon>
        <taxon>Agaricomycetes</taxon>
        <taxon>Agaricomycetidae</taxon>
        <taxon>Agaricales</taxon>
        <taxon>Pleurotineae</taxon>
        <taxon>Pleurotaceae</taxon>
        <taxon>Hohenbuehelia</taxon>
    </lineage>
</organism>
<gene>
    <name evidence="2" type="ORF">HGRIS_000192</name>
</gene>
<evidence type="ECO:0000256" key="1">
    <source>
        <dbReference type="SAM" id="Phobius"/>
    </source>
</evidence>
<comment type="caution">
    <text evidence="2">The sequence shown here is derived from an EMBL/GenBank/DDBJ whole genome shotgun (WGS) entry which is preliminary data.</text>
</comment>
<protein>
    <submittedName>
        <fullName evidence="2">Uncharacterized protein</fullName>
    </submittedName>
</protein>
<evidence type="ECO:0000313" key="2">
    <source>
        <dbReference type="EMBL" id="KAL0958017.1"/>
    </source>
</evidence>
<sequence length="350" mass="39103">MPLLSASLDAYLVTCSLISIPWIYLVARSTPKTPLYPRIRPYISVILLLHTLYILHAILVAPPPNIFTSLDIPLNTSTDQIRRILAKLGGIDSQFALAPGTFPKPLEALLKRLSSFDTRTLYVRFGQRVLQTCEYCQTYDEYALYALPGPLLAYIQEAALIGLVTIRGTHRERWRTLGVGAVVAAAVLEGWYISTVPIRIPRKGEKTGVVMWHDVLFLFRQVLFLLLPVLLHILPASALSAQNPLTAIPTLLPVLESALTRLRFLKFTRGAIMRVPALREKAGQWWEEERTDGDLVLGDERVRNVAEKEGYGFGPFSEEGEPSKLKASARLAVESFLRGGLPPSQHWQPT</sequence>